<protein>
    <submittedName>
        <fullName evidence="2">Uncharacterized protein</fullName>
    </submittedName>
</protein>
<dbReference type="EMBL" id="JAAXYH010000003">
    <property type="protein sequence ID" value="NMH64952.1"/>
    <property type="molecule type" value="Genomic_DNA"/>
</dbReference>
<proteinExistence type="predicted"/>
<gene>
    <name evidence="2" type="ORF">HC757_07170</name>
</gene>
<keyword evidence="3" id="KW-1185">Reference proteome</keyword>
<dbReference type="RefSeq" id="WP_169563613.1">
    <property type="nucleotide sequence ID" value="NZ_JAAXYH010000003.1"/>
</dbReference>
<dbReference type="Proteomes" id="UP000737113">
    <property type="component" value="Unassembled WGS sequence"/>
</dbReference>
<sequence length="89" mass="9746">MSNIIQLFERMGQDAGLQSRDAQLTAIQATDLTAELKQALLANDAVSLERQLDIAPDIFCALFPAEDEQPTEEAPAEQEQDTIRMVANG</sequence>
<evidence type="ECO:0000256" key="1">
    <source>
        <dbReference type="SAM" id="MobiDB-lite"/>
    </source>
</evidence>
<feature type="compositionally biased region" description="Acidic residues" evidence="1">
    <location>
        <begin position="66"/>
        <end position="80"/>
    </location>
</feature>
<evidence type="ECO:0000313" key="2">
    <source>
        <dbReference type="EMBL" id="NMH64952.1"/>
    </source>
</evidence>
<reference evidence="2" key="1">
    <citation type="submission" date="2020-04" db="EMBL/GenBank/DDBJ databases">
        <title>Description of Shewanella salipaludis sp. nov., isolated from a salt marsh.</title>
        <authorList>
            <person name="Park S."/>
            <person name="Yoon J.-H."/>
        </authorList>
    </citation>
    <scope>NUCLEOTIDE SEQUENCE</scope>
    <source>
        <strain evidence="2">SHSM-M6</strain>
    </source>
</reference>
<name>A0A972FYF5_9GAMM</name>
<organism evidence="2 3">
    <name type="scientific">Shewanella salipaludis</name>
    <dbReference type="NCBI Taxonomy" id="2723052"/>
    <lineage>
        <taxon>Bacteria</taxon>
        <taxon>Pseudomonadati</taxon>
        <taxon>Pseudomonadota</taxon>
        <taxon>Gammaproteobacteria</taxon>
        <taxon>Alteromonadales</taxon>
        <taxon>Shewanellaceae</taxon>
        <taxon>Shewanella</taxon>
    </lineage>
</organism>
<evidence type="ECO:0000313" key="3">
    <source>
        <dbReference type="Proteomes" id="UP000737113"/>
    </source>
</evidence>
<accession>A0A972FYF5</accession>
<comment type="caution">
    <text evidence="2">The sequence shown here is derived from an EMBL/GenBank/DDBJ whole genome shotgun (WGS) entry which is preliminary data.</text>
</comment>
<feature type="region of interest" description="Disordered" evidence="1">
    <location>
        <begin position="66"/>
        <end position="89"/>
    </location>
</feature>
<dbReference type="AlphaFoldDB" id="A0A972FYF5"/>